<evidence type="ECO:0000313" key="1">
    <source>
        <dbReference type="EMBL" id="KJF40241.1"/>
    </source>
</evidence>
<dbReference type="AlphaFoldDB" id="A0A0D8J141"/>
<comment type="caution">
    <text evidence="1">The sequence shown here is derived from an EMBL/GenBank/DDBJ whole genome shotgun (WGS) entry which is preliminary data.</text>
</comment>
<gene>
    <name evidence="1" type="ORF">TQ39_07530</name>
</gene>
<dbReference type="GeneID" id="42856461"/>
<organism evidence="1 2">
    <name type="scientific">Ruthenibacterium lactatiformans</name>
    <dbReference type="NCBI Taxonomy" id="1550024"/>
    <lineage>
        <taxon>Bacteria</taxon>
        <taxon>Bacillati</taxon>
        <taxon>Bacillota</taxon>
        <taxon>Clostridia</taxon>
        <taxon>Eubacteriales</taxon>
        <taxon>Oscillospiraceae</taxon>
        <taxon>Ruthenibacterium</taxon>
    </lineage>
</organism>
<accession>A0A0D8J141</accession>
<dbReference type="EMBL" id="JXXK01000008">
    <property type="protein sequence ID" value="KJF40241.1"/>
    <property type="molecule type" value="Genomic_DNA"/>
</dbReference>
<sequence length="223" mass="25573">MSKQTVNTVSKFIDSCDNNSIYEINIEGTDVKIKRNLSLEERAKFVTLAATSCFDDDGMYLPELELFFWRYAIIKFFTNLELPAEQHDLEIFLLNSDAYCEIEDHIECATRGNLDFAVSEKINYLKSYYLSQLAPNPLQEIAHKTNNFLDSLLELNSDEKIANLKLMLEKMDTLNNKRIADTVAVEQHRNASLSTVKNTPKSNKKADADNRQITFEEILASKK</sequence>
<dbReference type="RefSeq" id="WP_082052162.1">
    <property type="nucleotide sequence ID" value="NZ_JXXK01000008.1"/>
</dbReference>
<dbReference type="Proteomes" id="UP000032483">
    <property type="component" value="Unassembled WGS sequence"/>
</dbReference>
<reference evidence="1" key="1">
    <citation type="submission" date="2015-02" db="EMBL/GenBank/DDBJ databases">
        <title>A novel member of the family Ruminococcaceae isolated from human feces.</title>
        <authorList>
            <person name="Shkoporov A.N."/>
            <person name="Chaplin A.V."/>
            <person name="Motuzova O.V."/>
            <person name="Kafarskaia L.I."/>
            <person name="Khokhlova E.V."/>
            <person name="Efimov B.A."/>
        </authorList>
    </citation>
    <scope>NUCLEOTIDE SEQUENCE [LARGE SCALE GENOMIC DNA]</scope>
    <source>
        <strain evidence="1">585-1</strain>
    </source>
</reference>
<name>A0A0D8J141_9FIRM</name>
<protein>
    <submittedName>
        <fullName evidence="1">Uncharacterized protein</fullName>
    </submittedName>
</protein>
<keyword evidence="2" id="KW-1185">Reference proteome</keyword>
<proteinExistence type="predicted"/>
<evidence type="ECO:0000313" key="2">
    <source>
        <dbReference type="Proteomes" id="UP000032483"/>
    </source>
</evidence>